<organism evidence="3 4">
    <name type="scientific">Acinetobacter stercoris</name>
    <dbReference type="NCBI Taxonomy" id="2126983"/>
    <lineage>
        <taxon>Bacteria</taxon>
        <taxon>Pseudomonadati</taxon>
        <taxon>Pseudomonadota</taxon>
        <taxon>Gammaproteobacteria</taxon>
        <taxon>Moraxellales</taxon>
        <taxon>Moraxellaceae</taxon>
        <taxon>Acinetobacter</taxon>
    </lineage>
</organism>
<dbReference type="AlphaFoldDB" id="A0A2U3MZ81"/>
<dbReference type="GO" id="GO:0008688">
    <property type="term" value="F:3-(3-hydroxyphenyl)propionate hydroxylase activity"/>
    <property type="evidence" value="ECO:0007669"/>
    <property type="project" value="UniProtKB-EC"/>
</dbReference>
<dbReference type="Gene3D" id="3.30.70.2450">
    <property type="match status" value="1"/>
</dbReference>
<dbReference type="Pfam" id="PF01494">
    <property type="entry name" value="FAD_binding_3"/>
    <property type="match status" value="1"/>
</dbReference>
<keyword evidence="4" id="KW-1185">Reference proteome</keyword>
<dbReference type="NCBIfam" id="NF004829">
    <property type="entry name" value="PRK06183.1-3"/>
    <property type="match status" value="1"/>
</dbReference>
<evidence type="ECO:0000256" key="1">
    <source>
        <dbReference type="ARBA" id="ARBA00023002"/>
    </source>
</evidence>
<proteinExistence type="predicted"/>
<dbReference type="PRINTS" id="PR00420">
    <property type="entry name" value="RNGMNOXGNASE"/>
</dbReference>
<reference evidence="4" key="1">
    <citation type="submission" date="2018-03" db="EMBL/GenBank/DDBJ databases">
        <authorList>
            <person name="Blom J."/>
        </authorList>
    </citation>
    <scope>NUCLEOTIDE SEQUENCE [LARGE SCALE GENOMIC DNA]</scope>
    <source>
        <strain evidence="4">KPC-SM-21</strain>
    </source>
</reference>
<name>A0A2U3MZ81_9GAMM</name>
<sequence length="497" mass="56509">MEHSKHYDIAVVGYGPTGVTLANLLLKQGLSVLVIEREANILQLPRAIRFDAECMRVFQTIGITEQLLQEIAPGPGMKFQDASGELLITWERPVEKGNQQWSSAYRVHQPDLEKVLRDHIVDHPLLDLKLRHDVYKVDQSSEYCSIYYEDLSKGTLHQAQAKFVIGCDGARSLIRRLIGTTFDDLNLHSQWLVVDFIANEKENDLGDYSIQYCDPKRPMSYIKGTGQRRRWEIMVMPEDDLKNLTQDEKIWSLLESYIQPEQATIERAAIYTFHALLAKNWVKDRLIIAGDAAHQTPPFMGQGMAAGIRDAANLAWKLQQVIQDQQDISLIQSYFTERYSHASEFIQGAVQFGKIIQNYCEDIEFQVQTAKLKNFITPIPKLGAGFYCPEHHQAGFISPQFLVENQKLSDDLVGYQFSLVMRDTSILSSSELQHLQAEYAEQMTVLAPDAAISDWLQAEQAVAAIIRPDRYIFGFAQDRDSLIQLLEHAGIAMFAQV</sequence>
<dbReference type="Gene3D" id="3.50.50.60">
    <property type="entry name" value="FAD/NAD(P)-binding domain"/>
    <property type="match status" value="1"/>
</dbReference>
<dbReference type="GO" id="GO:0071949">
    <property type="term" value="F:FAD binding"/>
    <property type="evidence" value="ECO:0007669"/>
    <property type="project" value="InterPro"/>
</dbReference>
<dbReference type="InterPro" id="IPR050631">
    <property type="entry name" value="PheA/TfdB_FAD_monoxygenase"/>
</dbReference>
<dbReference type="InterPro" id="IPR036188">
    <property type="entry name" value="FAD/NAD-bd_sf"/>
</dbReference>
<dbReference type="PANTHER" id="PTHR43476">
    <property type="entry name" value="3-(3-HYDROXY-PHENYL)PROPIONATE/3-HYDROXYCINNAMIC ACID HYDROXYLASE"/>
    <property type="match status" value="1"/>
</dbReference>
<dbReference type="Proteomes" id="UP000245974">
    <property type="component" value="Unassembled WGS sequence"/>
</dbReference>
<accession>A0A2U3MZ81</accession>
<feature type="domain" description="FAD-binding" evidence="2">
    <location>
        <begin position="7"/>
        <end position="347"/>
    </location>
</feature>
<gene>
    <name evidence="3" type="primary">mhpA_2</name>
    <name evidence="3" type="ORF">KPC_1920</name>
</gene>
<dbReference type="EC" id="1.14.13.127" evidence="3"/>
<dbReference type="EMBL" id="OOGT01000079">
    <property type="protein sequence ID" value="SPL70742.1"/>
    <property type="molecule type" value="Genomic_DNA"/>
</dbReference>
<dbReference type="RefSeq" id="WP_121974196.1">
    <property type="nucleotide sequence ID" value="NZ_OOGT01000079.1"/>
</dbReference>
<dbReference type="InterPro" id="IPR002938">
    <property type="entry name" value="FAD-bd"/>
</dbReference>
<evidence type="ECO:0000259" key="2">
    <source>
        <dbReference type="Pfam" id="PF01494"/>
    </source>
</evidence>
<dbReference type="InParanoid" id="A0A2U3MZ81"/>
<dbReference type="OrthoDB" id="8672648at2"/>
<dbReference type="PANTHER" id="PTHR43476:SF3">
    <property type="entry name" value="FAD-BINDING MONOOXYGENASE"/>
    <property type="match status" value="1"/>
</dbReference>
<dbReference type="GO" id="GO:0019622">
    <property type="term" value="P:3-(3-hydroxy)phenylpropionate catabolic process"/>
    <property type="evidence" value="ECO:0007669"/>
    <property type="project" value="TreeGrafter"/>
</dbReference>
<evidence type="ECO:0000313" key="3">
    <source>
        <dbReference type="EMBL" id="SPL70742.1"/>
    </source>
</evidence>
<dbReference type="SUPFAM" id="SSF51905">
    <property type="entry name" value="FAD/NAD(P)-binding domain"/>
    <property type="match status" value="1"/>
</dbReference>
<keyword evidence="1 3" id="KW-0560">Oxidoreductase</keyword>
<protein>
    <submittedName>
        <fullName evidence="3">3-(3-hydroxy-phenyl)propionate/3-hydroxycinnamic acid hydroxylase</fullName>
        <ecNumber evidence="3">1.14.13.127</ecNumber>
    </submittedName>
</protein>
<evidence type="ECO:0000313" key="4">
    <source>
        <dbReference type="Proteomes" id="UP000245974"/>
    </source>
</evidence>